<organism evidence="2 3">
    <name type="scientific">Sistotremastrum suecicum HHB10207 ss-3</name>
    <dbReference type="NCBI Taxonomy" id="1314776"/>
    <lineage>
        <taxon>Eukaryota</taxon>
        <taxon>Fungi</taxon>
        <taxon>Dikarya</taxon>
        <taxon>Basidiomycota</taxon>
        <taxon>Agaricomycotina</taxon>
        <taxon>Agaricomycetes</taxon>
        <taxon>Sistotremastrales</taxon>
        <taxon>Sistotremastraceae</taxon>
        <taxon>Sistotremastrum</taxon>
    </lineage>
</organism>
<proteinExistence type="predicted"/>
<protein>
    <submittedName>
        <fullName evidence="2">Uncharacterized protein</fullName>
    </submittedName>
</protein>
<gene>
    <name evidence="2" type="ORF">SISSUDRAFT_1041045</name>
</gene>
<dbReference type="AlphaFoldDB" id="A0A166HJY5"/>
<feature type="region of interest" description="Disordered" evidence="1">
    <location>
        <begin position="1"/>
        <end position="42"/>
    </location>
</feature>
<evidence type="ECO:0000313" key="3">
    <source>
        <dbReference type="Proteomes" id="UP000076798"/>
    </source>
</evidence>
<name>A0A166HJY5_9AGAM</name>
<evidence type="ECO:0000313" key="2">
    <source>
        <dbReference type="EMBL" id="KZT42795.1"/>
    </source>
</evidence>
<evidence type="ECO:0000256" key="1">
    <source>
        <dbReference type="SAM" id="MobiDB-lite"/>
    </source>
</evidence>
<reference evidence="2 3" key="1">
    <citation type="journal article" date="2016" name="Mol. Biol. Evol.">
        <title>Comparative Genomics of Early-Diverging Mushroom-Forming Fungi Provides Insights into the Origins of Lignocellulose Decay Capabilities.</title>
        <authorList>
            <person name="Nagy L.G."/>
            <person name="Riley R."/>
            <person name="Tritt A."/>
            <person name="Adam C."/>
            <person name="Daum C."/>
            <person name="Floudas D."/>
            <person name="Sun H."/>
            <person name="Yadav J.S."/>
            <person name="Pangilinan J."/>
            <person name="Larsson K.H."/>
            <person name="Matsuura K."/>
            <person name="Barry K."/>
            <person name="Labutti K."/>
            <person name="Kuo R."/>
            <person name="Ohm R.A."/>
            <person name="Bhattacharya S.S."/>
            <person name="Shirouzu T."/>
            <person name="Yoshinaga Y."/>
            <person name="Martin F.M."/>
            <person name="Grigoriev I.V."/>
            <person name="Hibbett D.S."/>
        </authorList>
    </citation>
    <scope>NUCLEOTIDE SEQUENCE [LARGE SCALE GENOMIC DNA]</scope>
    <source>
        <strain evidence="2 3">HHB10207 ss-3</strain>
    </source>
</reference>
<feature type="compositionally biased region" description="Polar residues" evidence="1">
    <location>
        <begin position="357"/>
        <end position="369"/>
    </location>
</feature>
<dbReference type="EMBL" id="KV428011">
    <property type="protein sequence ID" value="KZT42795.1"/>
    <property type="molecule type" value="Genomic_DNA"/>
</dbReference>
<feature type="region of interest" description="Disordered" evidence="1">
    <location>
        <begin position="324"/>
        <end position="377"/>
    </location>
</feature>
<dbReference type="OrthoDB" id="3365514at2759"/>
<keyword evidence="3" id="KW-1185">Reference proteome</keyword>
<sequence length="455" mass="48422">MPPKPRPRKASVQVNAPPKNQNVAVKEETKATTAMPPPRDPRILVPEARALEQMLKVITFRTTQLLQHKVKQRALGGPGAAASQLLSSPPEHSVQALGQAIQQYDQVCDAIEMKINHLIAITKRDIRREQDRLARIEAEKAPPPEAADADVTMSDAFAGPERPPIPQLPPGVHIGKGLTGPMNPAQARRPSTISLSSLRGPTRLKLDLSDTALRLDPAQLAQPLASPVTLAPKTGRPLASIEPDSMEAELLQAMAVDTSDHVPGLDSMPPLPNLPSIADADMSELQAPPEQSNPQPSATDPVVDLDTADMESLFGDVSSAVEMNAPSLPLDSSGTHPDGLLGQADDNLFSPPPVGNTPPTDGITQTGQSLLPGDDTTIPGLTQSPQSLLAAMHQNNQRPNAVPDLESSAMPSTLPEFDFNSIDFNLPDNMFGLEAGTSGEGLDQSLMDLLYEEQP</sequence>
<accession>A0A166HJY5</accession>
<feature type="compositionally biased region" description="Polar residues" evidence="1">
    <location>
        <begin position="12"/>
        <end position="23"/>
    </location>
</feature>
<dbReference type="Proteomes" id="UP000076798">
    <property type="component" value="Unassembled WGS sequence"/>
</dbReference>